<keyword evidence="9" id="KW-1185">Reference proteome</keyword>
<sequence>MQHQSSSSAMKTLKGIFQEPKMNHRRDFLRENKLNLRELQKNTTNKLVQQQQELERKQHKHLHRYHKSHEQQPNVGRRSDSLQRYDDNDKGQYQSSRMTTGRGTDGNMPNRGTAAAAAAPQRQMSFRRSYSQQRNGSRENIQQTATRNGNEAYVCNNPLEQKANRVPRSGSAMSIISKAESCDKEIQTEDILDEEFLYEALKKCSSTEAEFSNKQIRETARSDTKSNNYRDQEPSKYINNDNKSRERVSYDYNHRDVVEERQSHEQITHYTARSQCSEMENSNKVSLMTEQHQNHYDEELPENFQNLQINAHMPREQETQSSARSRQTMFSNTSKRKSNGNYKLGSRDEIRLPRYLEKEKREKEEQRQRVISQDPNCPLGHYALSEEERVALLNGAKKKMESLVLELNRMPMTTETLRIRRRKVEIEKELSQIELNIRAFSKPKVYVPASDCETSMPY</sequence>
<evidence type="ECO:0000313" key="8">
    <source>
        <dbReference type="EnsemblMetazoa" id="SCAU013012-PC"/>
    </source>
</evidence>
<feature type="region of interest" description="Disordered" evidence="6">
    <location>
        <begin position="1"/>
        <end position="32"/>
    </location>
</feature>
<feature type="compositionally biased region" description="Basic and acidic residues" evidence="6">
    <location>
        <begin position="215"/>
        <end position="234"/>
    </location>
</feature>
<dbReference type="PANTHER" id="PTHR21490:SF2">
    <property type="entry name" value="ENKURIN DOMAIN-CONTAINING PROTEIN 1"/>
    <property type="match status" value="1"/>
</dbReference>
<dbReference type="InterPro" id="IPR027012">
    <property type="entry name" value="Enkurin_dom"/>
</dbReference>
<keyword evidence="5" id="KW-0966">Cell projection</keyword>
<dbReference type="KEGG" id="scac:106088195"/>
<evidence type="ECO:0000313" key="9">
    <source>
        <dbReference type="Proteomes" id="UP000095300"/>
    </source>
</evidence>
<evidence type="ECO:0000259" key="7">
    <source>
        <dbReference type="PROSITE" id="PS51665"/>
    </source>
</evidence>
<feature type="compositionally biased region" description="Polar residues" evidence="6">
    <location>
        <begin position="122"/>
        <end position="149"/>
    </location>
</feature>
<dbReference type="Pfam" id="PF13864">
    <property type="entry name" value="Enkurin"/>
    <property type="match status" value="1"/>
</dbReference>
<feature type="compositionally biased region" description="Basic residues" evidence="6">
    <location>
        <begin position="57"/>
        <end position="67"/>
    </location>
</feature>
<feature type="compositionally biased region" description="Polar residues" evidence="6">
    <location>
        <begin position="91"/>
        <end position="102"/>
    </location>
</feature>
<feature type="compositionally biased region" description="Basic and acidic residues" evidence="6">
    <location>
        <begin position="77"/>
        <end position="90"/>
    </location>
</feature>
<dbReference type="OrthoDB" id="10264920at2759"/>
<proteinExistence type="predicted"/>
<feature type="domain" description="Enkurin" evidence="7">
    <location>
        <begin position="356"/>
        <end position="448"/>
    </location>
</feature>
<name>A0A1I8Q1L4_STOCA</name>
<protein>
    <recommendedName>
        <fullName evidence="7">Enkurin domain-containing protein</fullName>
    </recommendedName>
</protein>
<keyword evidence="4" id="KW-0206">Cytoskeleton</keyword>
<dbReference type="EnsemblMetazoa" id="SCAU013012-RC">
    <property type="protein sequence ID" value="SCAU013012-PC"/>
    <property type="gene ID" value="SCAU013012"/>
</dbReference>
<evidence type="ECO:0000256" key="6">
    <source>
        <dbReference type="SAM" id="MobiDB-lite"/>
    </source>
</evidence>
<feature type="region of interest" description="Disordered" evidence="6">
    <location>
        <begin position="211"/>
        <end position="247"/>
    </location>
</feature>
<dbReference type="STRING" id="35570.A0A1I8Q1L4"/>
<dbReference type="Proteomes" id="UP000095300">
    <property type="component" value="Unassembled WGS sequence"/>
</dbReference>
<evidence type="ECO:0000256" key="2">
    <source>
        <dbReference type="ARBA" id="ARBA00004245"/>
    </source>
</evidence>
<accession>A0A1I8Q1L4</accession>
<feature type="compositionally biased region" description="Polar residues" evidence="6">
    <location>
        <begin position="319"/>
        <end position="333"/>
    </location>
</feature>
<dbReference type="VEuPathDB" id="VectorBase:SCAU013012"/>
<comment type="subcellular location">
    <subcellularLocation>
        <location evidence="1">Cell projection</location>
        <location evidence="1">Cilium</location>
    </subcellularLocation>
    <subcellularLocation>
        <location evidence="2">Cytoplasm</location>
        <location evidence="2">Cytoskeleton</location>
    </subcellularLocation>
</comment>
<feature type="region of interest" description="Disordered" evidence="6">
    <location>
        <begin position="314"/>
        <end position="349"/>
    </location>
</feature>
<dbReference type="AlphaFoldDB" id="A0A1I8Q1L4"/>
<organism evidence="8 9">
    <name type="scientific">Stomoxys calcitrans</name>
    <name type="common">Stable fly</name>
    <name type="synonym">Conops calcitrans</name>
    <dbReference type="NCBI Taxonomy" id="35570"/>
    <lineage>
        <taxon>Eukaryota</taxon>
        <taxon>Metazoa</taxon>
        <taxon>Ecdysozoa</taxon>
        <taxon>Arthropoda</taxon>
        <taxon>Hexapoda</taxon>
        <taxon>Insecta</taxon>
        <taxon>Pterygota</taxon>
        <taxon>Neoptera</taxon>
        <taxon>Endopterygota</taxon>
        <taxon>Diptera</taxon>
        <taxon>Brachycera</taxon>
        <taxon>Muscomorpha</taxon>
        <taxon>Muscoidea</taxon>
        <taxon>Muscidae</taxon>
        <taxon>Stomoxys</taxon>
    </lineage>
</organism>
<gene>
    <name evidence="8" type="primary">106088195</name>
</gene>
<reference evidence="8" key="1">
    <citation type="submission" date="2020-05" db="UniProtKB">
        <authorList>
            <consortium name="EnsemblMetazoa"/>
        </authorList>
    </citation>
    <scope>IDENTIFICATION</scope>
    <source>
        <strain evidence="8">USDA</strain>
    </source>
</reference>
<dbReference type="PANTHER" id="PTHR21490">
    <property type="entry name" value="ENKURIN-RELATED"/>
    <property type="match status" value="1"/>
</dbReference>
<dbReference type="GO" id="GO:0005929">
    <property type="term" value="C:cilium"/>
    <property type="evidence" value="ECO:0007669"/>
    <property type="project" value="UniProtKB-SubCell"/>
</dbReference>
<keyword evidence="3" id="KW-0963">Cytoplasm</keyword>
<evidence type="ECO:0000256" key="5">
    <source>
        <dbReference type="ARBA" id="ARBA00023273"/>
    </source>
</evidence>
<evidence type="ECO:0000256" key="4">
    <source>
        <dbReference type="ARBA" id="ARBA00023212"/>
    </source>
</evidence>
<feature type="compositionally biased region" description="Polar residues" evidence="6">
    <location>
        <begin position="1"/>
        <end position="10"/>
    </location>
</feature>
<dbReference type="PROSITE" id="PS51665">
    <property type="entry name" value="ENKURIN"/>
    <property type="match status" value="1"/>
</dbReference>
<feature type="region of interest" description="Disordered" evidence="6">
    <location>
        <begin position="47"/>
        <end position="150"/>
    </location>
</feature>
<feature type="compositionally biased region" description="Basic and acidic residues" evidence="6">
    <location>
        <begin position="21"/>
        <end position="32"/>
    </location>
</feature>
<evidence type="ECO:0000256" key="1">
    <source>
        <dbReference type="ARBA" id="ARBA00004138"/>
    </source>
</evidence>
<dbReference type="GO" id="GO:0005881">
    <property type="term" value="C:cytoplasmic microtubule"/>
    <property type="evidence" value="ECO:0007669"/>
    <property type="project" value="TreeGrafter"/>
</dbReference>
<dbReference type="InterPro" id="IPR052102">
    <property type="entry name" value="Enkurin_domain-protein"/>
</dbReference>
<evidence type="ECO:0000256" key="3">
    <source>
        <dbReference type="ARBA" id="ARBA00022490"/>
    </source>
</evidence>